<sequence>MHLTPHEQERLLIHVAADVAARRRARGLRLNHPEAVALLTSHILEGARDGRTVAELMASGRRLLTRDDVMEGVPEMIHDVQVEATFPDGTKLVTVHDPIVGGGAAAVTPGEVLFADDPIACNAGREVTRLTVLNAADRPVQVGSHYHFAETNPGLEFDRAAARGKRLNVAAGTSVRFEPGIPVEVELVPLAGARVVPGLRGETGGALDA</sequence>
<accession>A0ABP6U294</accession>
<dbReference type="NCBIfam" id="NF009671">
    <property type="entry name" value="PRK13192.1"/>
    <property type="match status" value="1"/>
</dbReference>
<comment type="subcellular location">
    <subcellularLocation>
        <location evidence="5">Cytoplasm</location>
    </subcellularLocation>
</comment>
<dbReference type="NCBIfam" id="TIGR00192">
    <property type="entry name" value="urease_beta"/>
    <property type="match status" value="1"/>
</dbReference>
<dbReference type="PANTHER" id="PTHR33569">
    <property type="entry name" value="UREASE"/>
    <property type="match status" value="1"/>
</dbReference>
<evidence type="ECO:0000256" key="5">
    <source>
        <dbReference type="HAMAP-Rule" id="MF_00739"/>
    </source>
</evidence>
<name>A0ABP6U294_9ACTN</name>
<reference evidence="8" key="1">
    <citation type="journal article" date="2019" name="Int. J. Syst. Evol. Microbiol.">
        <title>The Global Catalogue of Microorganisms (GCM) 10K type strain sequencing project: providing services to taxonomists for standard genome sequencing and annotation.</title>
        <authorList>
            <consortium name="The Broad Institute Genomics Platform"/>
            <consortium name="The Broad Institute Genome Sequencing Center for Infectious Disease"/>
            <person name="Wu L."/>
            <person name="Ma J."/>
        </authorList>
    </citation>
    <scope>NUCLEOTIDE SEQUENCE [LARGE SCALE GENOMIC DNA]</scope>
    <source>
        <strain evidence="8">JCM 4816</strain>
    </source>
</reference>
<comment type="catalytic activity">
    <reaction evidence="4 5">
        <text>urea + 2 H2O + H(+) = hydrogencarbonate + 2 NH4(+)</text>
        <dbReference type="Rhea" id="RHEA:20557"/>
        <dbReference type="ChEBI" id="CHEBI:15377"/>
        <dbReference type="ChEBI" id="CHEBI:15378"/>
        <dbReference type="ChEBI" id="CHEBI:16199"/>
        <dbReference type="ChEBI" id="CHEBI:17544"/>
        <dbReference type="ChEBI" id="CHEBI:28938"/>
        <dbReference type="EC" id="3.5.1.5"/>
    </reaction>
</comment>
<evidence type="ECO:0000256" key="6">
    <source>
        <dbReference type="HAMAP-Rule" id="MF_01954"/>
    </source>
</evidence>
<dbReference type="EC" id="3.5.1.5" evidence="5"/>
<dbReference type="NCBIfam" id="TIGR00193">
    <property type="entry name" value="urease_gam"/>
    <property type="match status" value="1"/>
</dbReference>
<dbReference type="Pfam" id="PF00547">
    <property type="entry name" value="Urease_gamma"/>
    <property type="match status" value="1"/>
</dbReference>
<comment type="pathway">
    <text evidence="1 5">Nitrogen metabolism; urea degradation; CO(2) and NH(3) from urea (urease route): step 1/1.</text>
</comment>
<comment type="subunit">
    <text evidence="5">Heterotrimer of UreA (gamma), UreB (beta) and UreC (alpha) subunits. Three heterotrimers associate to form the active enzyme.</text>
</comment>
<dbReference type="Gene3D" id="2.10.150.10">
    <property type="entry name" value="Urease, beta subunit"/>
    <property type="match status" value="1"/>
</dbReference>
<dbReference type="CDD" id="cd00407">
    <property type="entry name" value="Urease_beta"/>
    <property type="match status" value="1"/>
</dbReference>
<dbReference type="NCBIfam" id="NF009682">
    <property type="entry name" value="PRK13203.1"/>
    <property type="match status" value="1"/>
</dbReference>
<dbReference type="HAMAP" id="MF_00739">
    <property type="entry name" value="Urease_gamma"/>
    <property type="match status" value="1"/>
</dbReference>
<dbReference type="PIRSF" id="PIRSF001225">
    <property type="entry name" value="Urease_gammabeta"/>
    <property type="match status" value="1"/>
</dbReference>
<evidence type="ECO:0000256" key="3">
    <source>
        <dbReference type="ARBA" id="ARBA00022801"/>
    </source>
</evidence>
<dbReference type="SUPFAM" id="SSF54111">
    <property type="entry name" value="Urease, gamma-subunit"/>
    <property type="match status" value="1"/>
</dbReference>
<keyword evidence="3 5" id="KW-0378">Hydrolase</keyword>
<dbReference type="SUPFAM" id="SSF51278">
    <property type="entry name" value="Urease, beta-subunit"/>
    <property type="match status" value="1"/>
</dbReference>
<dbReference type="InterPro" id="IPR036463">
    <property type="entry name" value="Urease_gamma_sf"/>
</dbReference>
<dbReference type="HAMAP" id="MF_01954">
    <property type="entry name" value="Urease_beta"/>
    <property type="match status" value="1"/>
</dbReference>
<dbReference type="CDD" id="cd00390">
    <property type="entry name" value="Urease_gamma"/>
    <property type="match status" value="1"/>
</dbReference>
<dbReference type="InterPro" id="IPR002026">
    <property type="entry name" value="Urease_gamma/gamma-beta_su"/>
</dbReference>
<organism evidence="7 8">
    <name type="scientific">Streptomyces prasinosporus</name>
    <dbReference type="NCBI Taxonomy" id="68256"/>
    <lineage>
        <taxon>Bacteria</taxon>
        <taxon>Bacillati</taxon>
        <taxon>Actinomycetota</taxon>
        <taxon>Actinomycetes</taxon>
        <taxon>Kitasatosporales</taxon>
        <taxon>Streptomycetaceae</taxon>
        <taxon>Streptomyces</taxon>
        <taxon>Streptomyces albogriseolus group</taxon>
    </lineage>
</organism>
<protein>
    <recommendedName>
        <fullName evidence="5 6">Multifunctional fusion protein</fullName>
    </recommendedName>
    <domain>
        <recommendedName>
            <fullName evidence="5">Urease subunit gamma</fullName>
            <ecNumber evidence="5">3.5.1.5</ecNumber>
        </recommendedName>
        <alternativeName>
            <fullName evidence="5">Urea amidohydrolase subunit gamma</fullName>
        </alternativeName>
    </domain>
    <domain>
        <recommendedName>
            <fullName evidence="6">Urease subunit beta</fullName>
        </recommendedName>
        <alternativeName>
            <fullName evidence="6">Urea amidohydrolase subunit beta</fullName>
        </alternativeName>
    </domain>
</protein>
<dbReference type="Gene3D" id="3.30.280.10">
    <property type="entry name" value="Urease, gamma-like subunit"/>
    <property type="match status" value="1"/>
</dbReference>
<dbReference type="InterPro" id="IPR050069">
    <property type="entry name" value="Urease_subunit"/>
</dbReference>
<gene>
    <name evidence="5" type="primary">ureA</name>
    <name evidence="6" type="synonym">ureB</name>
    <name evidence="7" type="ORF">GCM10019016_086490</name>
</gene>
<comment type="similarity">
    <text evidence="5">Belongs to the urease gamma subunit family.</text>
</comment>
<evidence type="ECO:0000256" key="4">
    <source>
        <dbReference type="ARBA" id="ARBA00047778"/>
    </source>
</evidence>
<evidence type="ECO:0000256" key="1">
    <source>
        <dbReference type="ARBA" id="ARBA00004897"/>
    </source>
</evidence>
<evidence type="ECO:0000313" key="8">
    <source>
        <dbReference type="Proteomes" id="UP001501455"/>
    </source>
</evidence>
<comment type="caution">
    <text evidence="7">The sequence shown here is derived from an EMBL/GenBank/DDBJ whole genome shotgun (WGS) entry which is preliminary data.</text>
</comment>
<dbReference type="InterPro" id="IPR012010">
    <property type="entry name" value="Urease_gamma"/>
</dbReference>
<keyword evidence="8" id="KW-1185">Reference proteome</keyword>
<proteinExistence type="inferred from homology"/>
<dbReference type="EMBL" id="BAAAXF010000060">
    <property type="protein sequence ID" value="GAA3501542.1"/>
    <property type="molecule type" value="Genomic_DNA"/>
</dbReference>
<comment type="similarity">
    <text evidence="6">Belongs to the urease beta subunit family.</text>
</comment>
<dbReference type="InterPro" id="IPR008223">
    <property type="entry name" value="Urease_gamma-beta_su"/>
</dbReference>
<dbReference type="Proteomes" id="UP001501455">
    <property type="component" value="Unassembled WGS sequence"/>
</dbReference>
<dbReference type="NCBIfam" id="NF009712">
    <property type="entry name" value="PRK13241.1"/>
    <property type="match status" value="1"/>
</dbReference>
<dbReference type="InterPro" id="IPR002019">
    <property type="entry name" value="Urease_beta-like"/>
</dbReference>
<keyword evidence="2 5" id="KW-0963">Cytoplasm</keyword>
<evidence type="ECO:0000256" key="2">
    <source>
        <dbReference type="ARBA" id="ARBA00022490"/>
    </source>
</evidence>
<dbReference type="InterPro" id="IPR036461">
    <property type="entry name" value="Urease_betasu_sf"/>
</dbReference>
<dbReference type="PANTHER" id="PTHR33569:SF1">
    <property type="entry name" value="UREASE"/>
    <property type="match status" value="1"/>
</dbReference>
<evidence type="ECO:0000313" key="7">
    <source>
        <dbReference type="EMBL" id="GAA3501542.1"/>
    </source>
</evidence>
<dbReference type="Pfam" id="PF00699">
    <property type="entry name" value="Urease_beta"/>
    <property type="match status" value="1"/>
</dbReference>